<sequence length="162" mass="17658">MSEQRRARSSGGHNSTGHVAGQAGAAAGPAADRSVRLAAFDELLRVAIRLRRHVEQVAREYDLSAPQARLVITLEQPLRMQLAAELTACEPSHLTALADQLEQLGLITREPDPDDRRVRQLSLTTAGRRLRARLVPAMLDAAPVIADLDEADCATLRRLIDS</sequence>
<feature type="region of interest" description="Disordered" evidence="1">
    <location>
        <begin position="1"/>
        <end position="27"/>
    </location>
</feature>
<dbReference type="EMBL" id="JABEND010000002">
    <property type="protein sequence ID" value="NNG35198.1"/>
    <property type="molecule type" value="Genomic_DNA"/>
</dbReference>
<name>A0A849A7W5_9ACTN</name>
<evidence type="ECO:0000313" key="3">
    <source>
        <dbReference type="EMBL" id="NNG35198.1"/>
    </source>
</evidence>
<dbReference type="InterPro" id="IPR036388">
    <property type="entry name" value="WH-like_DNA-bd_sf"/>
</dbReference>
<dbReference type="Proteomes" id="UP000562984">
    <property type="component" value="Unassembled WGS sequence"/>
</dbReference>
<dbReference type="PANTHER" id="PTHR33164">
    <property type="entry name" value="TRANSCRIPTIONAL REGULATOR, MARR FAMILY"/>
    <property type="match status" value="1"/>
</dbReference>
<dbReference type="SUPFAM" id="SSF46785">
    <property type="entry name" value="Winged helix' DNA-binding domain"/>
    <property type="match status" value="1"/>
</dbReference>
<gene>
    <name evidence="3" type="ORF">HKD39_05620</name>
</gene>
<keyword evidence="4" id="KW-1185">Reference proteome</keyword>
<proteinExistence type="predicted"/>
<dbReference type="PROSITE" id="PS50995">
    <property type="entry name" value="HTH_MARR_2"/>
    <property type="match status" value="1"/>
</dbReference>
<dbReference type="GO" id="GO:0006950">
    <property type="term" value="P:response to stress"/>
    <property type="evidence" value="ECO:0007669"/>
    <property type="project" value="TreeGrafter"/>
</dbReference>
<dbReference type="Gene3D" id="1.10.10.10">
    <property type="entry name" value="Winged helix-like DNA-binding domain superfamily/Winged helix DNA-binding domain"/>
    <property type="match status" value="1"/>
</dbReference>
<organism evidence="3 4">
    <name type="scientific">Nakamurella aerolata</name>
    <dbReference type="NCBI Taxonomy" id="1656892"/>
    <lineage>
        <taxon>Bacteria</taxon>
        <taxon>Bacillati</taxon>
        <taxon>Actinomycetota</taxon>
        <taxon>Actinomycetes</taxon>
        <taxon>Nakamurellales</taxon>
        <taxon>Nakamurellaceae</taxon>
        <taxon>Nakamurella</taxon>
    </lineage>
</organism>
<dbReference type="PRINTS" id="PR00598">
    <property type="entry name" value="HTHMARR"/>
</dbReference>
<evidence type="ECO:0000256" key="1">
    <source>
        <dbReference type="SAM" id="MobiDB-lite"/>
    </source>
</evidence>
<dbReference type="GO" id="GO:0003700">
    <property type="term" value="F:DNA-binding transcription factor activity"/>
    <property type="evidence" value="ECO:0007669"/>
    <property type="project" value="InterPro"/>
</dbReference>
<dbReference type="SMART" id="SM00347">
    <property type="entry name" value="HTH_MARR"/>
    <property type="match status" value="1"/>
</dbReference>
<dbReference type="AlphaFoldDB" id="A0A849A7W5"/>
<dbReference type="InterPro" id="IPR039422">
    <property type="entry name" value="MarR/SlyA-like"/>
</dbReference>
<evidence type="ECO:0000259" key="2">
    <source>
        <dbReference type="PROSITE" id="PS50995"/>
    </source>
</evidence>
<evidence type="ECO:0000313" key="4">
    <source>
        <dbReference type="Proteomes" id="UP000562984"/>
    </source>
</evidence>
<comment type="caution">
    <text evidence="3">The sequence shown here is derived from an EMBL/GenBank/DDBJ whole genome shotgun (WGS) entry which is preliminary data.</text>
</comment>
<dbReference type="Pfam" id="PF01047">
    <property type="entry name" value="MarR"/>
    <property type="match status" value="1"/>
</dbReference>
<dbReference type="InterPro" id="IPR036390">
    <property type="entry name" value="WH_DNA-bd_sf"/>
</dbReference>
<feature type="domain" description="HTH marR-type" evidence="2">
    <location>
        <begin position="36"/>
        <end position="162"/>
    </location>
</feature>
<accession>A0A849A7W5</accession>
<dbReference type="PANTHER" id="PTHR33164:SF99">
    <property type="entry name" value="MARR FAMILY REGULATORY PROTEIN"/>
    <property type="match status" value="1"/>
</dbReference>
<protein>
    <submittedName>
        <fullName evidence="3">MarR family transcriptional regulator</fullName>
    </submittedName>
</protein>
<dbReference type="InterPro" id="IPR000835">
    <property type="entry name" value="HTH_MarR-typ"/>
</dbReference>
<dbReference type="RefSeq" id="WP_171198808.1">
    <property type="nucleotide sequence ID" value="NZ_JABEND010000002.1"/>
</dbReference>
<reference evidence="3 4" key="1">
    <citation type="submission" date="2020-05" db="EMBL/GenBank/DDBJ databases">
        <title>Nakamurella sp. DB0629 isolated from air conditioner.</title>
        <authorList>
            <person name="Kim D.H."/>
            <person name="Kim D.-U."/>
        </authorList>
    </citation>
    <scope>NUCLEOTIDE SEQUENCE [LARGE SCALE GENOMIC DNA]</scope>
    <source>
        <strain evidence="3 4">DB0629</strain>
    </source>
</reference>